<dbReference type="CDD" id="cd00130">
    <property type="entry name" value="PAS"/>
    <property type="match status" value="1"/>
</dbReference>
<comment type="subcellular location">
    <subcellularLocation>
        <location evidence="2">Cell membrane</location>
        <topology evidence="2">Multi-pass membrane protein</topology>
    </subcellularLocation>
</comment>
<dbReference type="GO" id="GO:0016036">
    <property type="term" value="P:cellular response to phosphate starvation"/>
    <property type="evidence" value="ECO:0007669"/>
    <property type="project" value="TreeGrafter"/>
</dbReference>
<dbReference type="SUPFAM" id="SSF47384">
    <property type="entry name" value="Homodimeric domain of signal transducing histidine kinase"/>
    <property type="match status" value="1"/>
</dbReference>
<evidence type="ECO:0000259" key="14">
    <source>
        <dbReference type="PROSITE" id="PS50112"/>
    </source>
</evidence>
<dbReference type="InterPro" id="IPR003660">
    <property type="entry name" value="HAMP_dom"/>
</dbReference>
<dbReference type="PANTHER" id="PTHR45453">
    <property type="entry name" value="PHOSPHATE REGULON SENSOR PROTEIN PHOR"/>
    <property type="match status" value="1"/>
</dbReference>
<dbReference type="InterPro" id="IPR057640">
    <property type="entry name" value="Cache_WalK"/>
</dbReference>
<dbReference type="CDD" id="cd00082">
    <property type="entry name" value="HisKA"/>
    <property type="match status" value="1"/>
</dbReference>
<evidence type="ECO:0000256" key="1">
    <source>
        <dbReference type="ARBA" id="ARBA00000085"/>
    </source>
</evidence>
<dbReference type="EC" id="2.7.13.3" evidence="3"/>
<dbReference type="InterPro" id="IPR003661">
    <property type="entry name" value="HisK_dim/P_dom"/>
</dbReference>
<dbReference type="InterPro" id="IPR005467">
    <property type="entry name" value="His_kinase_dom"/>
</dbReference>
<dbReference type="RefSeq" id="WP_061569577.1">
    <property type="nucleotide sequence ID" value="NZ_LQYT01000094.1"/>
</dbReference>
<dbReference type="PROSITE" id="PS50885">
    <property type="entry name" value="HAMP"/>
    <property type="match status" value="1"/>
</dbReference>
<dbReference type="NCBIfam" id="TIGR00229">
    <property type="entry name" value="sensory_box"/>
    <property type="match status" value="1"/>
</dbReference>
<comment type="catalytic activity">
    <reaction evidence="1">
        <text>ATP + protein L-histidine = ADP + protein N-phospho-L-histidine.</text>
        <dbReference type="EC" id="2.7.13.3"/>
    </reaction>
</comment>
<dbReference type="SUPFAM" id="SSF55785">
    <property type="entry name" value="PYP-like sensor domain (PAS domain)"/>
    <property type="match status" value="1"/>
</dbReference>
<dbReference type="InterPro" id="IPR049814">
    <property type="entry name" value="Resp_reg_WalK"/>
</dbReference>
<dbReference type="InterPro" id="IPR003594">
    <property type="entry name" value="HATPase_dom"/>
</dbReference>
<evidence type="ECO:0000256" key="3">
    <source>
        <dbReference type="ARBA" id="ARBA00012438"/>
    </source>
</evidence>
<dbReference type="InterPro" id="IPR036097">
    <property type="entry name" value="HisK_dim/P_sf"/>
</dbReference>
<dbReference type="PATRIC" id="fig|301148.3.peg.929"/>
<evidence type="ECO:0000256" key="8">
    <source>
        <dbReference type="ARBA" id="ARBA00022777"/>
    </source>
</evidence>
<dbReference type="NCBIfam" id="NF033092">
    <property type="entry name" value="HK_WalK"/>
    <property type="match status" value="1"/>
</dbReference>
<keyword evidence="12" id="KW-0812">Transmembrane</keyword>
<keyword evidence="8" id="KW-0418">Kinase</keyword>
<feature type="domain" description="HAMP" evidence="15">
    <location>
        <begin position="204"/>
        <end position="256"/>
    </location>
</feature>
<feature type="domain" description="PAS" evidence="14">
    <location>
        <begin position="261"/>
        <end position="326"/>
    </location>
</feature>
<evidence type="ECO:0000256" key="5">
    <source>
        <dbReference type="ARBA" id="ARBA00022553"/>
    </source>
</evidence>
<dbReference type="Gene3D" id="1.10.287.130">
    <property type="match status" value="1"/>
</dbReference>
<evidence type="ECO:0000256" key="4">
    <source>
        <dbReference type="ARBA" id="ARBA00022475"/>
    </source>
</evidence>
<dbReference type="InterPro" id="IPR035965">
    <property type="entry name" value="PAS-like_dom_sf"/>
</dbReference>
<reference evidence="16 17" key="1">
    <citation type="submission" date="2016-01" db="EMBL/GenBank/DDBJ databases">
        <title>Draft Genome Sequences of Seven Thermophilic Sporeformers Isolated from Foods.</title>
        <authorList>
            <person name="Berendsen E.M."/>
            <person name="Wells-Bennik M.H."/>
            <person name="Krawcyk A.O."/>
            <person name="De Jong A."/>
            <person name="Holsappel S."/>
            <person name="Eijlander R.T."/>
            <person name="Kuipers O.P."/>
        </authorList>
    </citation>
    <scope>NUCLEOTIDE SEQUENCE [LARGE SCALE GENOMIC DNA]</scope>
    <source>
        <strain evidence="16 17">B4135</strain>
    </source>
</reference>
<dbReference type="STRING" id="301148.B4135_3090"/>
<dbReference type="AlphaFoldDB" id="A0A150LJR0"/>
<dbReference type="GO" id="GO:0005886">
    <property type="term" value="C:plasma membrane"/>
    <property type="evidence" value="ECO:0007669"/>
    <property type="project" value="UniProtKB-SubCell"/>
</dbReference>
<keyword evidence="10" id="KW-0902">Two-component regulatory system</keyword>
<sequence length="607" mass="69350">MRKLNLFTSIRLKFILFFVLLILIAMQIIGVYFVRELETKLTENFKESILSRVKFLTYNVEQEFMKERVDSGQLSLELAIDKILKENTSSDINEIRVIDKNMRVIGTSDENNEDIVGQRTTDVLATRAFATEENIDQLVIDPNNGRTWVLYVPIKVRNNVEGLIYLEGKIEKVFDQIQVINGVLVKGTVIASGITAILAIFVAQTITRPLSDMRSQAQAMAKGNFSRKVKVYSQDEIGQLAQTFNYLTKKLQEEQAKTESEKRKLSSVLANMSDGVISTDRKGRIILINESAEKMLNISRDDVISKPLLAVLGIEDQYSVEDLFNEQGSLILDYSTKTKPLIFRANYSTIQKETGKVNGLIVVLHDITEQEKIEMERREFVYNVSHELRTPLTTMKSYLEALSEGALQDENLAPKFLKVAQNETERMIRLVNDLLQLSKFDSKDYRLDKEWVDYIRFLNRVIDRFEMTKDESIVFVRRFPKQPVYAEVDADKMTQVLDNIISNAIKYSPDGGQVTFKVVLFQNYIETRISDQGVGIPKESLEKIFERFYRVDKARSRQLGGTGLGLAIAKELVEAHGGKIWATSAEGKGTTIHFTLPYDRDQKDDFS</sequence>
<dbReference type="InterPro" id="IPR036890">
    <property type="entry name" value="HATPase_C_sf"/>
</dbReference>
<dbReference type="CDD" id="cd00075">
    <property type="entry name" value="HATPase"/>
    <property type="match status" value="1"/>
</dbReference>
<keyword evidence="7" id="KW-0547">Nucleotide-binding</keyword>
<dbReference type="Pfam" id="PF02518">
    <property type="entry name" value="HATPase_c"/>
    <property type="match status" value="1"/>
</dbReference>
<accession>A0A150LJR0</accession>
<keyword evidence="6" id="KW-0808">Transferase</keyword>
<name>A0A150LJR0_9BACI</name>
<dbReference type="FunFam" id="1.10.287.130:FF:000001">
    <property type="entry name" value="Two-component sensor histidine kinase"/>
    <property type="match status" value="1"/>
</dbReference>
<evidence type="ECO:0000256" key="9">
    <source>
        <dbReference type="ARBA" id="ARBA00022840"/>
    </source>
</evidence>
<dbReference type="SMART" id="SM00304">
    <property type="entry name" value="HAMP"/>
    <property type="match status" value="1"/>
</dbReference>
<dbReference type="SUPFAM" id="SSF158472">
    <property type="entry name" value="HAMP domain-like"/>
    <property type="match status" value="1"/>
</dbReference>
<dbReference type="CDD" id="cd06225">
    <property type="entry name" value="HAMP"/>
    <property type="match status" value="1"/>
</dbReference>
<dbReference type="GO" id="GO:0004721">
    <property type="term" value="F:phosphoprotein phosphatase activity"/>
    <property type="evidence" value="ECO:0007669"/>
    <property type="project" value="TreeGrafter"/>
</dbReference>
<evidence type="ECO:0000256" key="11">
    <source>
        <dbReference type="ARBA" id="ARBA00023136"/>
    </source>
</evidence>
<evidence type="ECO:0000256" key="7">
    <source>
        <dbReference type="ARBA" id="ARBA00022741"/>
    </source>
</evidence>
<dbReference type="InterPro" id="IPR013767">
    <property type="entry name" value="PAS_fold"/>
</dbReference>
<dbReference type="InterPro" id="IPR004358">
    <property type="entry name" value="Sig_transdc_His_kin-like_C"/>
</dbReference>
<dbReference type="PROSITE" id="PS50109">
    <property type="entry name" value="HIS_KIN"/>
    <property type="match status" value="1"/>
</dbReference>
<keyword evidence="12" id="KW-1133">Transmembrane helix</keyword>
<organism evidence="16 17">
    <name type="scientific">Caldibacillus debilis</name>
    <dbReference type="NCBI Taxonomy" id="301148"/>
    <lineage>
        <taxon>Bacteria</taxon>
        <taxon>Bacillati</taxon>
        <taxon>Bacillota</taxon>
        <taxon>Bacilli</taxon>
        <taxon>Bacillales</taxon>
        <taxon>Bacillaceae</taxon>
        <taxon>Caldibacillus</taxon>
    </lineage>
</organism>
<gene>
    <name evidence="16" type="ORF">B4135_3090</name>
</gene>
<dbReference type="EMBL" id="LQYT01000094">
    <property type="protein sequence ID" value="KYD12176.1"/>
    <property type="molecule type" value="Genomic_DNA"/>
</dbReference>
<comment type="caution">
    <text evidence="16">The sequence shown here is derived from an EMBL/GenBank/DDBJ whole genome shotgun (WGS) entry which is preliminary data.</text>
</comment>
<dbReference type="SMART" id="SM00091">
    <property type="entry name" value="PAS"/>
    <property type="match status" value="1"/>
</dbReference>
<evidence type="ECO:0000313" key="17">
    <source>
        <dbReference type="Proteomes" id="UP000075683"/>
    </source>
</evidence>
<evidence type="ECO:0000256" key="10">
    <source>
        <dbReference type="ARBA" id="ARBA00023012"/>
    </source>
</evidence>
<keyword evidence="11 12" id="KW-0472">Membrane</keyword>
<dbReference type="Proteomes" id="UP000075683">
    <property type="component" value="Unassembled WGS sequence"/>
</dbReference>
<keyword evidence="5" id="KW-0597">Phosphoprotein</keyword>
<keyword evidence="4" id="KW-1003">Cell membrane</keyword>
<evidence type="ECO:0000259" key="15">
    <source>
        <dbReference type="PROSITE" id="PS50885"/>
    </source>
</evidence>
<dbReference type="SMART" id="SM00387">
    <property type="entry name" value="HATPase_c"/>
    <property type="match status" value="1"/>
</dbReference>
<protein>
    <recommendedName>
        <fullName evidence="3">histidine kinase</fullName>
        <ecNumber evidence="3">2.7.13.3</ecNumber>
    </recommendedName>
</protein>
<proteinExistence type="predicted"/>
<dbReference type="SUPFAM" id="SSF55874">
    <property type="entry name" value="ATPase domain of HSP90 chaperone/DNA topoisomerase II/histidine kinase"/>
    <property type="match status" value="1"/>
</dbReference>
<dbReference type="Pfam" id="PF00989">
    <property type="entry name" value="PAS"/>
    <property type="match status" value="1"/>
</dbReference>
<evidence type="ECO:0000313" key="16">
    <source>
        <dbReference type="EMBL" id="KYD12176.1"/>
    </source>
</evidence>
<dbReference type="Gene3D" id="3.30.565.10">
    <property type="entry name" value="Histidine kinase-like ATPase, C-terminal domain"/>
    <property type="match status" value="1"/>
</dbReference>
<dbReference type="InterPro" id="IPR050351">
    <property type="entry name" value="BphY/WalK/GraS-like"/>
</dbReference>
<evidence type="ECO:0000256" key="6">
    <source>
        <dbReference type="ARBA" id="ARBA00022679"/>
    </source>
</evidence>
<dbReference type="InterPro" id="IPR000014">
    <property type="entry name" value="PAS"/>
</dbReference>
<feature type="transmembrane region" description="Helical" evidence="12">
    <location>
        <begin position="12"/>
        <end position="34"/>
    </location>
</feature>
<evidence type="ECO:0000259" key="13">
    <source>
        <dbReference type="PROSITE" id="PS50109"/>
    </source>
</evidence>
<dbReference type="PRINTS" id="PR00344">
    <property type="entry name" value="BCTRLSENSOR"/>
</dbReference>
<dbReference type="FunFam" id="3.30.565.10:FF:000006">
    <property type="entry name" value="Sensor histidine kinase WalK"/>
    <property type="match status" value="1"/>
</dbReference>
<dbReference type="PANTHER" id="PTHR45453:SF1">
    <property type="entry name" value="PHOSPHATE REGULON SENSOR PROTEIN PHOR"/>
    <property type="match status" value="1"/>
</dbReference>
<dbReference type="Gene3D" id="1.10.8.500">
    <property type="entry name" value="HAMP domain in histidine kinase"/>
    <property type="match status" value="1"/>
</dbReference>
<keyword evidence="9" id="KW-0067">ATP-binding</keyword>
<evidence type="ECO:0000256" key="2">
    <source>
        <dbReference type="ARBA" id="ARBA00004651"/>
    </source>
</evidence>
<dbReference type="SMART" id="SM00388">
    <property type="entry name" value="HisKA"/>
    <property type="match status" value="1"/>
</dbReference>
<dbReference type="OrthoDB" id="9813151at2"/>
<dbReference type="Pfam" id="PF00672">
    <property type="entry name" value="HAMP"/>
    <property type="match status" value="1"/>
</dbReference>
<dbReference type="Pfam" id="PF23846">
    <property type="entry name" value="Cache_WalK"/>
    <property type="match status" value="1"/>
</dbReference>
<feature type="domain" description="Histidine kinase" evidence="13">
    <location>
        <begin position="383"/>
        <end position="600"/>
    </location>
</feature>
<dbReference type="Pfam" id="PF00512">
    <property type="entry name" value="HisKA"/>
    <property type="match status" value="1"/>
</dbReference>
<dbReference type="GO" id="GO:0000155">
    <property type="term" value="F:phosphorelay sensor kinase activity"/>
    <property type="evidence" value="ECO:0007669"/>
    <property type="project" value="InterPro"/>
</dbReference>
<evidence type="ECO:0000256" key="12">
    <source>
        <dbReference type="SAM" id="Phobius"/>
    </source>
</evidence>
<dbReference type="GO" id="GO:0006355">
    <property type="term" value="P:regulation of DNA-templated transcription"/>
    <property type="evidence" value="ECO:0007669"/>
    <property type="project" value="InterPro"/>
</dbReference>
<dbReference type="Gene3D" id="3.30.450.20">
    <property type="entry name" value="PAS domain"/>
    <property type="match status" value="2"/>
</dbReference>
<dbReference type="PROSITE" id="PS50112">
    <property type="entry name" value="PAS"/>
    <property type="match status" value="1"/>
</dbReference>
<dbReference type="GO" id="GO:0005524">
    <property type="term" value="F:ATP binding"/>
    <property type="evidence" value="ECO:0007669"/>
    <property type="project" value="UniProtKB-KW"/>
</dbReference>